<evidence type="ECO:0000313" key="2">
    <source>
        <dbReference type="Proteomes" id="UP000499080"/>
    </source>
</evidence>
<accession>A0A4Y2D2Y6</accession>
<sequence>MNNKRWKANESKPPNEAVSESYLPNRIVSNLRLSDLSMKPKVDATTYICVGENEFIFVSTKQLLKLFCNVVCPECLQKTVTLKLGPKSGFSTELKVATIVVKKSTRLILLTMLITQHVLNV</sequence>
<name>A0A4Y2D2Y6_ARAVE</name>
<dbReference type="Proteomes" id="UP000499080">
    <property type="component" value="Unassembled WGS sequence"/>
</dbReference>
<comment type="caution">
    <text evidence="1">The sequence shown here is derived from an EMBL/GenBank/DDBJ whole genome shotgun (WGS) entry which is preliminary data.</text>
</comment>
<organism evidence="1 2">
    <name type="scientific">Araneus ventricosus</name>
    <name type="common">Orbweaver spider</name>
    <name type="synonym">Epeira ventricosa</name>
    <dbReference type="NCBI Taxonomy" id="182803"/>
    <lineage>
        <taxon>Eukaryota</taxon>
        <taxon>Metazoa</taxon>
        <taxon>Ecdysozoa</taxon>
        <taxon>Arthropoda</taxon>
        <taxon>Chelicerata</taxon>
        <taxon>Arachnida</taxon>
        <taxon>Araneae</taxon>
        <taxon>Araneomorphae</taxon>
        <taxon>Entelegynae</taxon>
        <taxon>Araneoidea</taxon>
        <taxon>Araneidae</taxon>
        <taxon>Araneus</taxon>
    </lineage>
</organism>
<protein>
    <submittedName>
        <fullName evidence="1">Uncharacterized protein</fullName>
    </submittedName>
</protein>
<dbReference type="EMBL" id="BGPR01000294">
    <property type="protein sequence ID" value="GBM11063.1"/>
    <property type="molecule type" value="Genomic_DNA"/>
</dbReference>
<gene>
    <name evidence="1" type="ORF">AVEN_259754_1</name>
</gene>
<dbReference type="AlphaFoldDB" id="A0A4Y2D2Y6"/>
<keyword evidence="2" id="KW-1185">Reference proteome</keyword>
<proteinExistence type="predicted"/>
<evidence type="ECO:0000313" key="1">
    <source>
        <dbReference type="EMBL" id="GBM11063.1"/>
    </source>
</evidence>
<reference evidence="1 2" key="1">
    <citation type="journal article" date="2019" name="Sci. Rep.">
        <title>Orb-weaving spider Araneus ventricosus genome elucidates the spidroin gene catalogue.</title>
        <authorList>
            <person name="Kono N."/>
            <person name="Nakamura H."/>
            <person name="Ohtoshi R."/>
            <person name="Moran D.A.P."/>
            <person name="Shinohara A."/>
            <person name="Yoshida Y."/>
            <person name="Fujiwara M."/>
            <person name="Mori M."/>
            <person name="Tomita M."/>
            <person name="Arakawa K."/>
        </authorList>
    </citation>
    <scope>NUCLEOTIDE SEQUENCE [LARGE SCALE GENOMIC DNA]</scope>
</reference>